<reference evidence="1 2" key="1">
    <citation type="journal article" date="2017" name="Environ. Microbiol.">
        <title>Decay of the glycolytic pathway and adaptation to intranuclear parasitism within Enterocytozoonidae microsporidia.</title>
        <authorList>
            <person name="Wiredu Boakye D."/>
            <person name="Jaroenlak P."/>
            <person name="Prachumwat A."/>
            <person name="Williams T.A."/>
            <person name="Bateman K.S."/>
            <person name="Itsathitphaisarn O."/>
            <person name="Sritunyalucksana K."/>
            <person name="Paszkiewicz K.H."/>
            <person name="Moore K.A."/>
            <person name="Stentiford G.D."/>
            <person name="Williams B.A."/>
        </authorList>
    </citation>
    <scope>NUCLEOTIDE SEQUENCE [LARGE SCALE GENOMIC DNA]</scope>
    <source>
        <strain evidence="1 2">GB1</strain>
    </source>
</reference>
<dbReference type="EMBL" id="LVKB01000394">
    <property type="protein sequence ID" value="ORD95335.1"/>
    <property type="molecule type" value="Genomic_DNA"/>
</dbReference>
<dbReference type="AlphaFoldDB" id="A0A1X0Q6D6"/>
<evidence type="ECO:0000313" key="1">
    <source>
        <dbReference type="EMBL" id="ORD95335.1"/>
    </source>
</evidence>
<proteinExistence type="predicted"/>
<accession>A0A1X0Q6D6</accession>
<name>A0A1X0Q6D6_9MICR</name>
<protein>
    <submittedName>
        <fullName evidence="1">Uncharacterized protein</fullName>
    </submittedName>
</protein>
<dbReference type="Proteomes" id="UP000192356">
    <property type="component" value="Unassembled WGS sequence"/>
</dbReference>
<evidence type="ECO:0000313" key="2">
    <source>
        <dbReference type="Proteomes" id="UP000192356"/>
    </source>
</evidence>
<comment type="caution">
    <text evidence="1">The sequence shown here is derived from an EMBL/GenBank/DDBJ whole genome shotgun (WGS) entry which is preliminary data.</text>
</comment>
<dbReference type="VEuPathDB" id="MicrosporidiaDB:A0H76_2386"/>
<organism evidence="1 2">
    <name type="scientific">Hepatospora eriocheir</name>
    <dbReference type="NCBI Taxonomy" id="1081669"/>
    <lineage>
        <taxon>Eukaryota</taxon>
        <taxon>Fungi</taxon>
        <taxon>Fungi incertae sedis</taxon>
        <taxon>Microsporidia</taxon>
        <taxon>Hepatosporidae</taxon>
        <taxon>Hepatospora</taxon>
    </lineage>
</organism>
<dbReference type="VEuPathDB" id="MicrosporidiaDB:HERIO_2573"/>
<keyword evidence="2" id="KW-1185">Reference proteome</keyword>
<gene>
    <name evidence="1" type="ORF">HERIO_2573</name>
</gene>
<sequence>MIYNQFPFLDFLNDLEVSESCGKYKNIVTHENEIHIFHNEYFLGIQTEEKMNYEDLKKTLNSKLYSTSCYRVINYDDLKLPKSIFFKCKRSSFGCKDRLFIFLTNLFSIPKNTHSLMSVKDVIEYLNEHFCFYPDVSKYIKYMLFISKPYDEYDKKVLACSYENKETAEKLKSIEIKNMNIVCLTDAFAQLIRIFKKKNFYFAIRNDVYEKIIDFLSEKCFLETDYLESLFK</sequence>